<organism evidence="2 3">
    <name type="scientific">Tulasnella calospora MUT 4182</name>
    <dbReference type="NCBI Taxonomy" id="1051891"/>
    <lineage>
        <taxon>Eukaryota</taxon>
        <taxon>Fungi</taxon>
        <taxon>Dikarya</taxon>
        <taxon>Basidiomycota</taxon>
        <taxon>Agaricomycotina</taxon>
        <taxon>Agaricomycetes</taxon>
        <taxon>Cantharellales</taxon>
        <taxon>Tulasnellaceae</taxon>
        <taxon>Tulasnella</taxon>
    </lineage>
</organism>
<dbReference type="OrthoDB" id="3225069at2759"/>
<sequence length="573" mass="63941">MAAWDVISELEASLLPEEPRSVKENLSTAAGSNTAAGNESPLSPSESLSLTLSPRLSDVRSAVSSDPNTPSVPFINLPAKNSLPDGEWLAQTLNPTHPIHRLPVELLVLMFQLGTWADPATFPTLVSQVSPTWRTLALSTSSLWTYINLCGSHPYAKARLWISRALSSSSLSALLHISFDISEGFDPSPEEMEKAMTFVLPYIERWGSFSVHVDPDALQVCLEILSSLPATLRARRLKHLRVESTEFEAEEQWDNLFNDDLPALESIRLAGVSVPWNGPLFMAGVGLKHLHIGMFGEDSPGAPSLHEFVAILTRNAGTLISLTVDESNITHEGSDPELEKELVLPNLVRLQMTQLDRDVYFWMVRRLRCPKVVDYTGNPGQHDMEFTSMVQTQHRTSPFPNVRRLKVQYTVVEKGYIILAKMFRMLRKLESIEFYQCILPPAVSDALVWDQNEPRGLALKELTFVATQGLSADVLTRIVKSRNEVGDCTEEKGDDQPRPPKLEKLVLKGCPVRLAAEDVTYLKRFIAEFEWSEFVEGTKNAWITVEAACGMTADREIWTLGRPGSIRITPRKT</sequence>
<feature type="compositionally biased region" description="Polar residues" evidence="1">
    <location>
        <begin position="24"/>
        <end position="37"/>
    </location>
</feature>
<reference evidence="2 3" key="1">
    <citation type="submission" date="2014-04" db="EMBL/GenBank/DDBJ databases">
        <authorList>
            <consortium name="DOE Joint Genome Institute"/>
            <person name="Kuo A."/>
            <person name="Girlanda M."/>
            <person name="Perotto S."/>
            <person name="Kohler A."/>
            <person name="Nagy L.G."/>
            <person name="Floudas D."/>
            <person name="Copeland A."/>
            <person name="Barry K.W."/>
            <person name="Cichocki N."/>
            <person name="Veneault-Fourrey C."/>
            <person name="LaButti K."/>
            <person name="Lindquist E.A."/>
            <person name="Lipzen A."/>
            <person name="Lundell T."/>
            <person name="Morin E."/>
            <person name="Murat C."/>
            <person name="Sun H."/>
            <person name="Tunlid A."/>
            <person name="Henrissat B."/>
            <person name="Grigoriev I.V."/>
            <person name="Hibbett D.S."/>
            <person name="Martin F."/>
            <person name="Nordberg H.P."/>
            <person name="Cantor M.N."/>
            <person name="Hua S.X."/>
        </authorList>
    </citation>
    <scope>NUCLEOTIDE SEQUENCE [LARGE SCALE GENOMIC DNA]</scope>
    <source>
        <strain evidence="2 3">MUT 4182</strain>
    </source>
</reference>
<feature type="region of interest" description="Disordered" evidence="1">
    <location>
        <begin position="17"/>
        <end position="49"/>
    </location>
</feature>
<proteinExistence type="predicted"/>
<keyword evidence="3" id="KW-1185">Reference proteome</keyword>
<dbReference type="Proteomes" id="UP000054248">
    <property type="component" value="Unassembled WGS sequence"/>
</dbReference>
<evidence type="ECO:0000256" key="1">
    <source>
        <dbReference type="SAM" id="MobiDB-lite"/>
    </source>
</evidence>
<reference evidence="3" key="2">
    <citation type="submission" date="2015-01" db="EMBL/GenBank/DDBJ databases">
        <title>Evolutionary Origins and Diversification of the Mycorrhizal Mutualists.</title>
        <authorList>
            <consortium name="DOE Joint Genome Institute"/>
            <consortium name="Mycorrhizal Genomics Consortium"/>
            <person name="Kohler A."/>
            <person name="Kuo A."/>
            <person name="Nagy L.G."/>
            <person name="Floudas D."/>
            <person name="Copeland A."/>
            <person name="Barry K.W."/>
            <person name="Cichocki N."/>
            <person name="Veneault-Fourrey C."/>
            <person name="LaButti K."/>
            <person name="Lindquist E.A."/>
            <person name="Lipzen A."/>
            <person name="Lundell T."/>
            <person name="Morin E."/>
            <person name="Murat C."/>
            <person name="Riley R."/>
            <person name="Ohm R."/>
            <person name="Sun H."/>
            <person name="Tunlid A."/>
            <person name="Henrissat B."/>
            <person name="Grigoriev I.V."/>
            <person name="Hibbett D.S."/>
            <person name="Martin F."/>
        </authorList>
    </citation>
    <scope>NUCLEOTIDE SEQUENCE [LARGE SCALE GENOMIC DNA]</scope>
    <source>
        <strain evidence="3">MUT 4182</strain>
    </source>
</reference>
<gene>
    <name evidence="2" type="ORF">M407DRAFT_21256</name>
</gene>
<accession>A0A0C3QEM2</accession>
<dbReference type="STRING" id="1051891.A0A0C3QEM2"/>
<evidence type="ECO:0000313" key="3">
    <source>
        <dbReference type="Proteomes" id="UP000054248"/>
    </source>
</evidence>
<dbReference type="AlphaFoldDB" id="A0A0C3QEM2"/>
<dbReference type="EMBL" id="KN822980">
    <property type="protein sequence ID" value="KIO29670.1"/>
    <property type="molecule type" value="Genomic_DNA"/>
</dbReference>
<name>A0A0C3QEM2_9AGAM</name>
<protein>
    <recommendedName>
        <fullName evidence="4">F-box domain-containing protein</fullName>
    </recommendedName>
</protein>
<dbReference type="HOGENOM" id="CLU_475823_0_0_1"/>
<evidence type="ECO:0008006" key="4">
    <source>
        <dbReference type="Google" id="ProtNLM"/>
    </source>
</evidence>
<feature type="compositionally biased region" description="Low complexity" evidence="1">
    <location>
        <begin position="40"/>
        <end position="49"/>
    </location>
</feature>
<evidence type="ECO:0000313" key="2">
    <source>
        <dbReference type="EMBL" id="KIO29670.1"/>
    </source>
</evidence>